<proteinExistence type="inferred from homology"/>
<comment type="caution">
    <text evidence="5">The sequence shown here is derived from an EMBL/GenBank/DDBJ whole genome shotgun (WGS) entry which is preliminary data.</text>
</comment>
<dbReference type="Pfam" id="PF04616">
    <property type="entry name" value="Glyco_hydro_43"/>
    <property type="match status" value="1"/>
</dbReference>
<dbReference type="AlphaFoldDB" id="A0A401ZUH2"/>
<dbReference type="EMBL" id="BIFR01000001">
    <property type="protein sequence ID" value="GCE10523.1"/>
    <property type="molecule type" value="Genomic_DNA"/>
</dbReference>
<dbReference type="PANTHER" id="PTHR22925:SF3">
    <property type="entry name" value="GLYCOSYL HYDROLASE FAMILY PROTEIN 43"/>
    <property type="match status" value="1"/>
</dbReference>
<dbReference type="RefSeq" id="WP_218028856.1">
    <property type="nucleotide sequence ID" value="NZ_BIFR01000001.1"/>
</dbReference>
<comment type="similarity">
    <text evidence="1 4">Belongs to the glycosyl hydrolase 43 family.</text>
</comment>
<evidence type="ECO:0000313" key="6">
    <source>
        <dbReference type="Proteomes" id="UP000287352"/>
    </source>
</evidence>
<evidence type="ECO:0000256" key="3">
    <source>
        <dbReference type="ARBA" id="ARBA00023295"/>
    </source>
</evidence>
<dbReference type="Gene3D" id="2.115.10.20">
    <property type="entry name" value="Glycosyl hydrolase domain, family 43"/>
    <property type="match status" value="1"/>
</dbReference>
<name>A0A401ZUH2_9CHLR</name>
<dbReference type="GO" id="GO:0004553">
    <property type="term" value="F:hydrolase activity, hydrolyzing O-glycosyl compounds"/>
    <property type="evidence" value="ECO:0007669"/>
    <property type="project" value="InterPro"/>
</dbReference>
<dbReference type="InterPro" id="IPR023296">
    <property type="entry name" value="Glyco_hydro_beta-prop_sf"/>
</dbReference>
<evidence type="ECO:0000256" key="4">
    <source>
        <dbReference type="RuleBase" id="RU361187"/>
    </source>
</evidence>
<keyword evidence="2 4" id="KW-0378">Hydrolase</keyword>
<gene>
    <name evidence="5" type="ORF">KTT_03820</name>
</gene>
<accession>A0A401ZUH2</accession>
<evidence type="ECO:0000256" key="2">
    <source>
        <dbReference type="ARBA" id="ARBA00022801"/>
    </source>
</evidence>
<evidence type="ECO:0000313" key="5">
    <source>
        <dbReference type="EMBL" id="GCE10523.1"/>
    </source>
</evidence>
<dbReference type="Proteomes" id="UP000287352">
    <property type="component" value="Unassembled WGS sequence"/>
</dbReference>
<dbReference type="CDD" id="cd18825">
    <property type="entry name" value="GH43_CtGH43-like"/>
    <property type="match status" value="1"/>
</dbReference>
<sequence length="311" mass="35325">MFFPGEIWRDTAGQPIQAHGGGVLYAEGTYYWFGENKDKDTIYGRVDVVGVSCYSSQDLYHWQNEGVVLPAVLDDPKHDLYPRNVAERPKVIYNAHTKTYVMWLHVDSPDYLYARTGIAVSERPNGPYRYVGSIRPAGADSRDMTLFQDDDGSAYVISSSEMNRNLTIARLTPDYLQTTDQFIKALGKPDAHQGREAPAVFKHQGRYYLISSGCTGWDPNIAEWAVADTMLGEWKTMGDPCTGKDAEITYHAQSTFVLPVTGRPNAYIFMADRWNRHDLRDSRYVWLPLTFVDGAPQITWHDSWDLSVFSR</sequence>
<dbReference type="SUPFAM" id="SSF75005">
    <property type="entry name" value="Arabinanase/levansucrase/invertase"/>
    <property type="match status" value="1"/>
</dbReference>
<dbReference type="GO" id="GO:0005975">
    <property type="term" value="P:carbohydrate metabolic process"/>
    <property type="evidence" value="ECO:0007669"/>
    <property type="project" value="InterPro"/>
</dbReference>
<organism evidence="5 6">
    <name type="scientific">Tengunoibacter tsumagoiensis</name>
    <dbReference type="NCBI Taxonomy" id="2014871"/>
    <lineage>
        <taxon>Bacteria</taxon>
        <taxon>Bacillati</taxon>
        <taxon>Chloroflexota</taxon>
        <taxon>Ktedonobacteria</taxon>
        <taxon>Ktedonobacterales</taxon>
        <taxon>Dictyobacteraceae</taxon>
        <taxon>Tengunoibacter</taxon>
    </lineage>
</organism>
<dbReference type="InterPro" id="IPR006710">
    <property type="entry name" value="Glyco_hydro_43"/>
</dbReference>
<evidence type="ECO:0000256" key="1">
    <source>
        <dbReference type="ARBA" id="ARBA00009865"/>
    </source>
</evidence>
<keyword evidence="3 4" id="KW-0326">Glycosidase</keyword>
<reference evidence="6" key="1">
    <citation type="submission" date="2018-12" db="EMBL/GenBank/DDBJ databases">
        <title>Tengunoibacter tsumagoiensis gen. nov., sp. nov., Dictyobacter kobayashii sp. nov., D. alpinus sp. nov., and D. joshuensis sp. nov. and description of Dictyobacteraceae fam. nov. within the order Ktedonobacterales isolated from Tengu-no-mugimeshi.</title>
        <authorList>
            <person name="Wang C.M."/>
            <person name="Zheng Y."/>
            <person name="Sakai Y."/>
            <person name="Toyoda A."/>
            <person name="Minakuchi Y."/>
            <person name="Abe K."/>
            <person name="Yokota A."/>
            <person name="Yabe S."/>
        </authorList>
    </citation>
    <scope>NUCLEOTIDE SEQUENCE [LARGE SCALE GENOMIC DNA]</scope>
    <source>
        <strain evidence="6">Uno3</strain>
    </source>
</reference>
<protein>
    <submittedName>
        <fullName evidence="5">Glycosyl hydrolase family 43</fullName>
    </submittedName>
</protein>
<keyword evidence="6" id="KW-1185">Reference proteome</keyword>
<dbReference type="PANTHER" id="PTHR22925">
    <property type="entry name" value="GLYCOSYL HYDROLASE 43 FAMILY MEMBER"/>
    <property type="match status" value="1"/>
</dbReference>